<name>A0ABZ2KTL4_9BACT</name>
<evidence type="ECO:0000313" key="1">
    <source>
        <dbReference type="EMBL" id="WXB02031.1"/>
    </source>
</evidence>
<dbReference type="EMBL" id="CP089983">
    <property type="protein sequence ID" value="WXB02031.1"/>
    <property type="molecule type" value="Genomic_DNA"/>
</dbReference>
<gene>
    <name evidence="1" type="primary">csx17</name>
    <name evidence="1" type="ORF">LVJ94_34605</name>
</gene>
<protein>
    <submittedName>
        <fullName evidence="1">Type I-U CRISPR-associated protein Csx17</fullName>
    </submittedName>
</protein>
<evidence type="ECO:0000313" key="2">
    <source>
        <dbReference type="Proteomes" id="UP001374803"/>
    </source>
</evidence>
<sequence length="359" mass="39203">MISLLHYLRALGVLRVVAMQKDPEARLWFEGDTPRFLATAPGINIHGERVRQIANWRDIEVFFCQEYKPTPILSPWNGGSGFYPGDTAARARLAVVKQGGSRRFEEFRRMIAWCEGATKDLSKAQDGEGKARLIRRCHNEWTGPALDWVTAATEVADDGSIQFPALLGSGGNEGRFDISTNFLKWLLELFDPSAATEHEQILHASGNEPVEFVPGAGVRPQAAAWLRHAFGLEAIAHSLPRGSFSFLQAANEGEETPRNPWDFVLAMEGACALGAGAHRRLEHHWGPAGALTAENIPAGYSTAVEGEKTRGEVWLPLWESPATFAEVRGFLRNGMPRILGRAPTGADDMALAIALGGLS</sequence>
<organism evidence="1 2">
    <name type="scientific">Pendulispora rubella</name>
    <dbReference type="NCBI Taxonomy" id="2741070"/>
    <lineage>
        <taxon>Bacteria</taxon>
        <taxon>Pseudomonadati</taxon>
        <taxon>Myxococcota</taxon>
        <taxon>Myxococcia</taxon>
        <taxon>Myxococcales</taxon>
        <taxon>Sorangiineae</taxon>
        <taxon>Pendulisporaceae</taxon>
        <taxon>Pendulispora</taxon>
    </lineage>
</organism>
<dbReference type="NCBIfam" id="TIGR04113">
    <property type="entry name" value="cas_csx17"/>
    <property type="match status" value="1"/>
</dbReference>
<reference evidence="1" key="1">
    <citation type="submission" date="2021-12" db="EMBL/GenBank/DDBJ databases">
        <title>Discovery of the Pendulisporaceae a myxobacterial family with distinct sporulation behavior and unique specialized metabolism.</title>
        <authorList>
            <person name="Garcia R."/>
            <person name="Popoff A."/>
            <person name="Bader C.D."/>
            <person name="Loehr J."/>
            <person name="Walesch S."/>
            <person name="Walt C."/>
            <person name="Boldt J."/>
            <person name="Bunk B."/>
            <person name="Haeckl F.J.F.P.J."/>
            <person name="Gunesch A.P."/>
            <person name="Birkelbach J."/>
            <person name="Nuebel U."/>
            <person name="Pietschmann T."/>
            <person name="Bach T."/>
            <person name="Mueller R."/>
        </authorList>
    </citation>
    <scope>NUCLEOTIDE SEQUENCE</scope>
    <source>
        <strain evidence="1">MSr11367</strain>
    </source>
</reference>
<proteinExistence type="predicted"/>
<dbReference type="RefSeq" id="WP_394840447.1">
    <property type="nucleotide sequence ID" value="NZ_CP089929.1"/>
</dbReference>
<dbReference type="Proteomes" id="UP001374803">
    <property type="component" value="Chromosome"/>
</dbReference>
<dbReference type="InterPro" id="IPR026483">
    <property type="entry name" value="Cas_Csx17"/>
</dbReference>
<accession>A0ABZ2KTL4</accession>
<keyword evidence="2" id="KW-1185">Reference proteome</keyword>